<dbReference type="KEGG" id="daq:DAQ1742_02548"/>
<keyword evidence="2" id="KW-1185">Reference proteome</keyword>
<evidence type="ECO:0000313" key="1">
    <source>
        <dbReference type="EMBL" id="SLM63426.1"/>
    </source>
</evidence>
<proteinExistence type="predicted"/>
<organism evidence="1 2">
    <name type="scientific">Dickeya aquatica</name>
    <dbReference type="NCBI Taxonomy" id="1401087"/>
    <lineage>
        <taxon>Bacteria</taxon>
        <taxon>Pseudomonadati</taxon>
        <taxon>Pseudomonadota</taxon>
        <taxon>Gammaproteobacteria</taxon>
        <taxon>Enterobacterales</taxon>
        <taxon>Pectobacteriaceae</taxon>
        <taxon>Dickeya</taxon>
    </lineage>
</organism>
<evidence type="ECO:0000313" key="2">
    <source>
        <dbReference type="Proteomes" id="UP000294820"/>
    </source>
</evidence>
<name>A0A375ABY0_9GAMM</name>
<accession>A0A375ABY0</accession>
<dbReference type="AlphaFoldDB" id="A0A375ABY0"/>
<reference evidence="1 2" key="1">
    <citation type="submission" date="2016-09" db="EMBL/GenBank/DDBJ databases">
        <authorList>
            <person name="Reverchon S."/>
            <person name="Nasser W."/>
            <person name="Leonard S."/>
            <person name="Brochier C."/>
            <person name="Duprey A."/>
        </authorList>
    </citation>
    <scope>NUCLEOTIDE SEQUENCE [LARGE SCALE GENOMIC DNA]</scope>
    <source>
        <strain evidence="1 2">174/2</strain>
    </source>
</reference>
<gene>
    <name evidence="1" type="ORF">DAQ1742_02548</name>
</gene>
<dbReference type="EMBL" id="LT615367">
    <property type="protein sequence ID" value="SLM63426.1"/>
    <property type="molecule type" value="Genomic_DNA"/>
</dbReference>
<sequence length="37" mass="4061">MRFLFNHGGAQLMTLVTHSHAFIPHAAANHDTLAFGK</sequence>
<dbReference type="Proteomes" id="UP000294820">
    <property type="component" value="Chromosome 1"/>
</dbReference>
<protein>
    <submittedName>
        <fullName evidence="1">Uncharacterized protein</fullName>
    </submittedName>
</protein>